<dbReference type="Pfam" id="PF23106">
    <property type="entry name" value="EGF_Teneurin"/>
    <property type="match status" value="1"/>
</dbReference>
<evidence type="ECO:0000256" key="8">
    <source>
        <dbReference type="ARBA" id="ARBA00022723"/>
    </source>
</evidence>
<dbReference type="InterPro" id="IPR050121">
    <property type="entry name" value="Cytochrome_P450_monoxygenase"/>
</dbReference>
<evidence type="ECO:0000256" key="14">
    <source>
        <dbReference type="PIRSR" id="PIRSR602403-1"/>
    </source>
</evidence>
<evidence type="ECO:0000256" key="11">
    <source>
        <dbReference type="ARBA" id="ARBA00023004"/>
    </source>
</evidence>
<evidence type="ECO:0000256" key="5">
    <source>
        <dbReference type="ARBA" id="ARBA00022536"/>
    </source>
</evidence>
<dbReference type="Proteomes" id="UP001295794">
    <property type="component" value="Unassembled WGS sequence"/>
</dbReference>
<accession>A0AAD2K620</accession>
<dbReference type="CDD" id="cd11069">
    <property type="entry name" value="CYP_FUM15-like"/>
    <property type="match status" value="1"/>
</dbReference>
<dbReference type="InterPro" id="IPR006212">
    <property type="entry name" value="Furin_repeat"/>
</dbReference>
<sequence>MITKVLVALGGTLGAFGLYELLKLVYQEFNSPIKHLPGPKPTHWFYGNMRDIFRAEASVLHEQWVQEYGPTIKYKGLFGMSRLYTVDVKALNHFLTNSYIYQKPKQSRFALEMVVGPGVLVQEQDEHRRQRKIMNPAFGPPQVRELTSIFVNKSLELRDVWAKQANADPVELDVIPWLNKVTLDIIGLAGFNYDFNSVASDEETELAAAFKTMFAAATRIRLVGILQAVHPIFRHLTDETGRAMKRAQATMNKIGEKLLQDAKKEIADSGTYEKGTQSRDLFSLLVRANTAKDIPANQRLDDLDVLAQVPTFLVAGHETTSTATTWALFALTQSPATQTRLREELLSVSTDNPTMDELNALPYLECVVRETLRVHCPVAATVREAVQDDVVPLAVPFTDVNGAVHDTLQVKKGQTILIPILALNRDKAIWGEDATEFIAERWESGNISNSIPGVWGHMMTFLGGPRACIGYRFSLVEMKALLFTLVRAFEFELAVPIEDIGKKSTIVQRPILKSDPKAKHQLPLIVKPHSDVVNQAQRKAHDPPSSSFNSSTAIVCVAGQCLQGTSNTSLGVSVSASEVNQSVILLPGQYTATTNPQLVHDLLTSPHASLIPTPGFGLNSTSSLSLPLNVAVSPGLSIYSDSLYSGKAAFSVLPSAPVGNVSVPLAAQSLAMSSSVWAAVSLGSNGRVVFWDSIPDTAQLPITSTSSMALLDMQSSTCSTPCASSGTCSSSGTCVCAPGFNGTSCETCAPGFFGPTCQACPAGCAVCDQGITGSGRCLSPPFKSPLTTCNCLNGECASDGTCACNPGWATASNGTACAKCAPGFFATSNGDCKVCQLGCTTCADGTGNCITCGSKYTQDQNDATKCTTLPSTANGVTCPDGSFGNGATCSACSASCATCTGPTSNDCTTCTSSHYLTNNGSCVTASNTGVCEGSNLIADNNKGECDTCGAKCTTCEISTFNVASTWRLVLSMSVLSLRPTRAEQRPMPSHVQQEPVLRNVFEFVSSQVLRAGTCVSAACTNSTSVIPGLGLCLSDLVVVTEVAAKNTTISQPTKPTTPTPPPANTTTVVKRPLAWWEILLMALGCAFIFVLVMMCFRRRARNRRAKRTAAFATSKKLNPATNWRWRLLRFGEKLFGHRASRRAVVPQAVAPEFESEAIKLMKIRNAEEARHHMEMEKLELFGAYEYSRAGSLHSRVGSIHSRSSTTPSVLPPLNGGKRIAPDNMTRSSIYSQVTGIPRNAPEPRQPINKLDRYPSSAGSYMFRSEDARLVDVDPPSGRLTPAQAYADNFRRPSPPPSSRGGYWLEPVKTGTSSNNNPFRR</sequence>
<evidence type="ECO:0000256" key="3">
    <source>
        <dbReference type="ARBA" id="ARBA00004721"/>
    </source>
</evidence>
<evidence type="ECO:0000256" key="13">
    <source>
        <dbReference type="ARBA" id="ARBA00023136"/>
    </source>
</evidence>
<dbReference type="GO" id="GO:0020037">
    <property type="term" value="F:heme binding"/>
    <property type="evidence" value="ECO:0007669"/>
    <property type="project" value="InterPro"/>
</dbReference>
<feature type="disulfide bond" evidence="15">
    <location>
        <begin position="718"/>
        <end position="728"/>
    </location>
</feature>
<dbReference type="SMART" id="SM00180">
    <property type="entry name" value="EGF_Lam"/>
    <property type="match status" value="2"/>
</dbReference>
<dbReference type="PROSITE" id="PS50026">
    <property type="entry name" value="EGF_3"/>
    <property type="match status" value="1"/>
</dbReference>
<dbReference type="Pfam" id="PF00067">
    <property type="entry name" value="p450"/>
    <property type="match status" value="1"/>
</dbReference>
<evidence type="ECO:0000313" key="20">
    <source>
        <dbReference type="Proteomes" id="UP001295794"/>
    </source>
</evidence>
<comment type="similarity">
    <text evidence="4">Belongs to the cytochrome P450 family.</text>
</comment>
<evidence type="ECO:0000259" key="18">
    <source>
        <dbReference type="PROSITE" id="PS50026"/>
    </source>
</evidence>
<keyword evidence="7 17" id="KW-0812">Transmembrane</keyword>
<dbReference type="EMBL" id="CAVNYO010000434">
    <property type="protein sequence ID" value="CAK5279176.1"/>
    <property type="molecule type" value="Genomic_DNA"/>
</dbReference>
<feature type="binding site" description="axial binding residue" evidence="14">
    <location>
        <position position="468"/>
    </location>
    <ligand>
        <name>heme</name>
        <dbReference type="ChEBI" id="CHEBI:30413"/>
    </ligand>
    <ligandPart>
        <name>Fe</name>
        <dbReference type="ChEBI" id="CHEBI:18248"/>
    </ligandPart>
</feature>
<dbReference type="PROSITE" id="PS00022">
    <property type="entry name" value="EGF_1"/>
    <property type="match status" value="1"/>
</dbReference>
<proteinExistence type="inferred from homology"/>
<dbReference type="Gene3D" id="2.10.220.10">
    <property type="entry name" value="Hormone Receptor, Insulin-like Growth Factor Receptor 1, Chain A, domain 2"/>
    <property type="match status" value="1"/>
</dbReference>
<comment type="caution">
    <text evidence="19">The sequence shown here is derived from an EMBL/GenBank/DDBJ whole genome shotgun (WGS) entry which is preliminary data.</text>
</comment>
<dbReference type="SMART" id="SM00261">
    <property type="entry name" value="FU"/>
    <property type="match status" value="3"/>
</dbReference>
<dbReference type="SUPFAM" id="SSF48264">
    <property type="entry name" value="Cytochrome P450"/>
    <property type="match status" value="1"/>
</dbReference>
<feature type="transmembrane region" description="Helical" evidence="17">
    <location>
        <begin position="1073"/>
        <end position="1096"/>
    </location>
</feature>
<dbReference type="InterPro" id="IPR002403">
    <property type="entry name" value="Cyt_P450_E_grp-IV"/>
</dbReference>
<dbReference type="PANTHER" id="PTHR24305">
    <property type="entry name" value="CYTOCHROME P450"/>
    <property type="match status" value="1"/>
</dbReference>
<dbReference type="InterPro" id="IPR001128">
    <property type="entry name" value="Cyt_P450"/>
</dbReference>
<dbReference type="InterPro" id="IPR009030">
    <property type="entry name" value="Growth_fac_rcpt_cys_sf"/>
</dbReference>
<keyword evidence="12" id="KW-0503">Monooxygenase</keyword>
<dbReference type="PRINTS" id="PR00385">
    <property type="entry name" value="P450"/>
</dbReference>
<dbReference type="SMART" id="SM00181">
    <property type="entry name" value="EGF"/>
    <property type="match status" value="3"/>
</dbReference>
<dbReference type="PANTHER" id="PTHR24305:SF166">
    <property type="entry name" value="CYTOCHROME P450 12A4, MITOCHONDRIAL-RELATED"/>
    <property type="match status" value="1"/>
</dbReference>
<evidence type="ECO:0000256" key="6">
    <source>
        <dbReference type="ARBA" id="ARBA00022617"/>
    </source>
</evidence>
<keyword evidence="9 17" id="KW-1133">Transmembrane helix</keyword>
<evidence type="ECO:0000256" key="1">
    <source>
        <dbReference type="ARBA" id="ARBA00001971"/>
    </source>
</evidence>
<feature type="disulfide bond" evidence="15">
    <location>
        <begin position="736"/>
        <end position="745"/>
    </location>
</feature>
<evidence type="ECO:0000256" key="2">
    <source>
        <dbReference type="ARBA" id="ARBA00004370"/>
    </source>
</evidence>
<evidence type="ECO:0000256" key="9">
    <source>
        <dbReference type="ARBA" id="ARBA00022989"/>
    </source>
</evidence>
<evidence type="ECO:0000256" key="10">
    <source>
        <dbReference type="ARBA" id="ARBA00023002"/>
    </source>
</evidence>
<evidence type="ECO:0000256" key="4">
    <source>
        <dbReference type="ARBA" id="ARBA00010617"/>
    </source>
</evidence>
<dbReference type="SUPFAM" id="SSF57184">
    <property type="entry name" value="Growth factor receptor domain"/>
    <property type="match status" value="2"/>
</dbReference>
<reference evidence="19" key="1">
    <citation type="submission" date="2023-11" db="EMBL/GenBank/DDBJ databases">
        <authorList>
            <person name="De Vega J J."/>
            <person name="De Vega J J."/>
        </authorList>
    </citation>
    <scope>NUCLEOTIDE SEQUENCE</scope>
</reference>
<keyword evidence="13 17" id="KW-0472">Membrane</keyword>
<evidence type="ECO:0000256" key="12">
    <source>
        <dbReference type="ARBA" id="ARBA00023033"/>
    </source>
</evidence>
<feature type="region of interest" description="Disordered" evidence="16">
    <location>
        <begin position="1268"/>
        <end position="1320"/>
    </location>
</feature>
<comment type="cofactor">
    <cofactor evidence="1 14">
        <name>heme</name>
        <dbReference type="ChEBI" id="CHEBI:30413"/>
    </cofactor>
</comment>
<dbReference type="PRINTS" id="PR00465">
    <property type="entry name" value="EP450IV"/>
</dbReference>
<dbReference type="GO" id="GO:0016020">
    <property type="term" value="C:membrane"/>
    <property type="evidence" value="ECO:0007669"/>
    <property type="project" value="UniProtKB-SubCell"/>
</dbReference>
<dbReference type="GO" id="GO:0016705">
    <property type="term" value="F:oxidoreductase activity, acting on paired donors, with incorporation or reduction of molecular oxygen"/>
    <property type="evidence" value="ECO:0007669"/>
    <property type="project" value="InterPro"/>
</dbReference>
<protein>
    <recommendedName>
        <fullName evidence="18">EGF-like domain-containing protein</fullName>
    </recommendedName>
</protein>
<evidence type="ECO:0000256" key="15">
    <source>
        <dbReference type="PROSITE-ProRule" id="PRU00076"/>
    </source>
</evidence>
<dbReference type="InterPro" id="IPR002049">
    <property type="entry name" value="LE_dom"/>
</dbReference>
<dbReference type="Gene3D" id="2.10.25.10">
    <property type="entry name" value="Laminin"/>
    <property type="match status" value="1"/>
</dbReference>
<keyword evidence="6 14" id="KW-0349">Heme</keyword>
<feature type="compositionally biased region" description="Polar residues" evidence="16">
    <location>
        <begin position="1309"/>
        <end position="1320"/>
    </location>
</feature>
<comment type="caution">
    <text evidence="15">Lacks conserved residue(s) required for the propagation of feature annotation.</text>
</comment>
<dbReference type="CDD" id="cd00064">
    <property type="entry name" value="FU"/>
    <property type="match status" value="1"/>
</dbReference>
<feature type="domain" description="EGF-like" evidence="18">
    <location>
        <begin position="714"/>
        <end position="746"/>
    </location>
</feature>
<keyword evidence="10" id="KW-0560">Oxidoreductase</keyword>
<comment type="subcellular location">
    <subcellularLocation>
        <location evidence="2">Membrane</location>
    </subcellularLocation>
</comment>
<evidence type="ECO:0000256" key="17">
    <source>
        <dbReference type="SAM" id="Phobius"/>
    </source>
</evidence>
<dbReference type="GO" id="GO:0004497">
    <property type="term" value="F:monooxygenase activity"/>
    <property type="evidence" value="ECO:0007669"/>
    <property type="project" value="UniProtKB-KW"/>
</dbReference>
<evidence type="ECO:0000256" key="7">
    <source>
        <dbReference type="ARBA" id="ARBA00022692"/>
    </source>
</evidence>
<keyword evidence="5 15" id="KW-0245">EGF-like domain</keyword>
<keyword evidence="8 14" id="KW-0479">Metal-binding</keyword>
<keyword evidence="11 14" id="KW-0408">Iron</keyword>
<gene>
    <name evidence="19" type="ORF">MYCIT1_LOCUS29009</name>
</gene>
<dbReference type="PROSITE" id="PS01248">
    <property type="entry name" value="EGF_LAM_1"/>
    <property type="match status" value="1"/>
</dbReference>
<name>A0AAD2K620_9AGAR</name>
<comment type="pathway">
    <text evidence="3">Secondary metabolite biosynthesis; terpenoid biosynthesis.</text>
</comment>
<evidence type="ECO:0000313" key="19">
    <source>
        <dbReference type="EMBL" id="CAK5279176.1"/>
    </source>
</evidence>
<keyword evidence="15" id="KW-1015">Disulfide bond</keyword>
<dbReference type="InterPro" id="IPR000742">
    <property type="entry name" value="EGF"/>
</dbReference>
<dbReference type="Gene3D" id="1.10.630.10">
    <property type="entry name" value="Cytochrome P450"/>
    <property type="match status" value="1"/>
</dbReference>
<evidence type="ECO:0000256" key="16">
    <source>
        <dbReference type="SAM" id="MobiDB-lite"/>
    </source>
</evidence>
<organism evidence="19 20">
    <name type="scientific">Mycena citricolor</name>
    <dbReference type="NCBI Taxonomy" id="2018698"/>
    <lineage>
        <taxon>Eukaryota</taxon>
        <taxon>Fungi</taxon>
        <taxon>Dikarya</taxon>
        <taxon>Basidiomycota</taxon>
        <taxon>Agaricomycotina</taxon>
        <taxon>Agaricomycetes</taxon>
        <taxon>Agaricomycetidae</taxon>
        <taxon>Agaricales</taxon>
        <taxon>Marasmiineae</taxon>
        <taxon>Mycenaceae</taxon>
        <taxon>Mycena</taxon>
    </lineage>
</organism>
<keyword evidence="20" id="KW-1185">Reference proteome</keyword>
<dbReference type="InterPro" id="IPR036396">
    <property type="entry name" value="Cyt_P450_sf"/>
</dbReference>
<dbReference type="GO" id="GO:0005506">
    <property type="term" value="F:iron ion binding"/>
    <property type="evidence" value="ECO:0007669"/>
    <property type="project" value="InterPro"/>
</dbReference>